<dbReference type="Pfam" id="PF01636">
    <property type="entry name" value="APH"/>
    <property type="match status" value="1"/>
</dbReference>
<dbReference type="EMBL" id="CP120629">
    <property type="protein sequence ID" value="WEW59265.1"/>
    <property type="molecule type" value="Genomic_DNA"/>
</dbReference>
<evidence type="ECO:0000259" key="1">
    <source>
        <dbReference type="Pfam" id="PF01636"/>
    </source>
</evidence>
<keyword evidence="3" id="KW-1185">Reference proteome</keyword>
<dbReference type="InterPro" id="IPR002575">
    <property type="entry name" value="Aminoglycoside_PTrfase"/>
</dbReference>
<accession>A0AAF0DIH8</accession>
<dbReference type="Proteomes" id="UP001219355">
    <property type="component" value="Chromosome 3"/>
</dbReference>
<sequence>MNPRSEFWRAQEREMITNFFEKIVPETLKSTKTPLKPSGEADQGAALPTEEDCISFAKRILMTGDVQLVDNQGAFSYTLICPSQSKIVQFRLKRFDDEILAFAQQIYGDLVPSVTFYDGFPLPVYVSSVVPGQLHLFQKFPATEFPLKRQLTTVVELAQFVAKSAHWPRPKSAYSATSHTLTARSTLEKLSQNADLKKVEPRFIVKALALIEKVPLLDKLPPVLFHPDFAEVNIFVNDKGNVTGVIDFEDATIEAFGMCLFGVYEGFFGAMNNQKWSYFDQPAGDGSNMSVRGVLETAFWKTLWDSVPPAMKKEELEEAVMVALNVGIVNRYFVRGLLERVDLENQEHRGSLEFARGLLLDR</sequence>
<protein>
    <recommendedName>
        <fullName evidence="1">Aminoglycoside phosphotransferase domain-containing protein</fullName>
    </recommendedName>
</protein>
<evidence type="ECO:0000313" key="3">
    <source>
        <dbReference type="Proteomes" id="UP001219355"/>
    </source>
</evidence>
<dbReference type="Gene3D" id="3.90.1200.10">
    <property type="match status" value="1"/>
</dbReference>
<dbReference type="AlphaFoldDB" id="A0AAF0DIH8"/>
<proteinExistence type="predicted"/>
<evidence type="ECO:0000313" key="2">
    <source>
        <dbReference type="EMBL" id="WEW59265.1"/>
    </source>
</evidence>
<reference evidence="2" key="1">
    <citation type="submission" date="2023-03" db="EMBL/GenBank/DDBJ databases">
        <title>Emydomyces testavorans Genome Sequence.</title>
        <authorList>
            <person name="Hoyer L."/>
        </authorList>
    </citation>
    <scope>NUCLEOTIDE SEQUENCE</scope>
    <source>
        <strain evidence="2">16-2883</strain>
    </source>
</reference>
<name>A0AAF0DIH8_9EURO</name>
<gene>
    <name evidence="2" type="ORF">PRK78_004734</name>
</gene>
<organism evidence="2 3">
    <name type="scientific">Emydomyces testavorans</name>
    <dbReference type="NCBI Taxonomy" id="2070801"/>
    <lineage>
        <taxon>Eukaryota</taxon>
        <taxon>Fungi</taxon>
        <taxon>Dikarya</taxon>
        <taxon>Ascomycota</taxon>
        <taxon>Pezizomycotina</taxon>
        <taxon>Eurotiomycetes</taxon>
        <taxon>Eurotiomycetidae</taxon>
        <taxon>Onygenales</taxon>
        <taxon>Nannizziopsiaceae</taxon>
        <taxon>Emydomyces</taxon>
    </lineage>
</organism>
<feature type="domain" description="Aminoglycoside phosphotransferase" evidence="1">
    <location>
        <begin position="154"/>
        <end position="253"/>
    </location>
</feature>
<dbReference type="InterPro" id="IPR011009">
    <property type="entry name" value="Kinase-like_dom_sf"/>
</dbReference>
<dbReference type="SUPFAM" id="SSF56112">
    <property type="entry name" value="Protein kinase-like (PK-like)"/>
    <property type="match status" value="1"/>
</dbReference>